<dbReference type="HOGENOM" id="CLU_001265_1_1_1"/>
<proteinExistence type="inferred from homology"/>
<dbReference type="AlphaFoldDB" id="A0A0C9XMH2"/>
<dbReference type="Gene3D" id="1.20.1250.20">
    <property type="entry name" value="MFS general substrate transporter like domains"/>
    <property type="match status" value="1"/>
</dbReference>
<evidence type="ECO:0000256" key="2">
    <source>
        <dbReference type="ARBA" id="ARBA00006727"/>
    </source>
</evidence>
<feature type="transmembrane region" description="Helical" evidence="4">
    <location>
        <begin position="299"/>
        <end position="317"/>
    </location>
</feature>
<feature type="transmembrane region" description="Helical" evidence="4">
    <location>
        <begin position="97"/>
        <end position="116"/>
    </location>
</feature>
<dbReference type="InterPro" id="IPR036259">
    <property type="entry name" value="MFS_trans_sf"/>
</dbReference>
<dbReference type="InterPro" id="IPR050327">
    <property type="entry name" value="Proton-linked_MCT"/>
</dbReference>
<sequence>MQGPSGSNDKRISINDLEKNVSLGSAEKEKSFSSLDHSNGKVDPDPTFPEGGRRAWMVVLGVWIAQFCTFGYTNAYGVYNDFYVREYLAKNYTSSQISWIGSVQLFLVMSVGLFVGRAFDTGYFYHLMIGGSFLLVFCLFMLSITEAEQYYQIFLTQGLGVGIAVGATYIPGLGVISHYFRKRRALAIGIATSGSAVGGAIHPIMLNAWFHGSLGFHSGVRASAGLNAVLLIIAICLMKPRLPPISRKESSTYKDLRVFLRDIPYTITIIGTTSTLAGLYFPFFFIQLNAIKSGVKPGLAFYTVSYIAIMNAGSAAGRIVPNLFVYRFGVYNVITPCVFIAAILVICTLAVNTAIGTMIFAVLYGFFSGAYASMLPPMVSSLAKNDGEMGARLGVCFTFTGESPIRRH</sequence>
<dbReference type="PANTHER" id="PTHR11360">
    <property type="entry name" value="MONOCARBOXYLATE TRANSPORTER"/>
    <property type="match status" value="1"/>
</dbReference>
<feature type="transmembrane region" description="Helical" evidence="4">
    <location>
        <begin position="263"/>
        <end position="287"/>
    </location>
</feature>
<dbReference type="InterPro" id="IPR011701">
    <property type="entry name" value="MFS"/>
</dbReference>
<keyword evidence="4" id="KW-0812">Transmembrane</keyword>
<evidence type="ECO:0000256" key="3">
    <source>
        <dbReference type="SAM" id="MobiDB-lite"/>
    </source>
</evidence>
<accession>A0A0C9XMH2</accession>
<feature type="compositionally biased region" description="Basic and acidic residues" evidence="3">
    <location>
        <begin position="8"/>
        <end position="19"/>
    </location>
</feature>
<evidence type="ECO:0000313" key="6">
    <source>
        <dbReference type="Proteomes" id="UP000054477"/>
    </source>
</evidence>
<evidence type="ECO:0000313" key="5">
    <source>
        <dbReference type="EMBL" id="KIK06301.1"/>
    </source>
</evidence>
<comment type="similarity">
    <text evidence="2">Belongs to the major facilitator superfamily. Monocarboxylate porter (TC 2.A.1.13) family.</text>
</comment>
<feature type="region of interest" description="Disordered" evidence="3">
    <location>
        <begin position="1"/>
        <end position="47"/>
    </location>
</feature>
<dbReference type="GO" id="GO:0022857">
    <property type="term" value="F:transmembrane transporter activity"/>
    <property type="evidence" value="ECO:0007669"/>
    <property type="project" value="InterPro"/>
</dbReference>
<feature type="transmembrane region" description="Helical" evidence="4">
    <location>
        <begin position="329"/>
        <end position="351"/>
    </location>
</feature>
<comment type="subcellular location">
    <subcellularLocation>
        <location evidence="1">Membrane</location>
        <topology evidence="1">Multi-pass membrane protein</topology>
    </subcellularLocation>
</comment>
<feature type="transmembrane region" description="Helical" evidence="4">
    <location>
        <begin position="150"/>
        <end position="173"/>
    </location>
</feature>
<evidence type="ECO:0008006" key="7">
    <source>
        <dbReference type="Google" id="ProtNLM"/>
    </source>
</evidence>
<evidence type="ECO:0000256" key="4">
    <source>
        <dbReference type="SAM" id="Phobius"/>
    </source>
</evidence>
<feature type="transmembrane region" description="Helical" evidence="4">
    <location>
        <begin position="185"/>
        <end position="210"/>
    </location>
</feature>
<feature type="transmembrane region" description="Helical" evidence="4">
    <location>
        <begin position="55"/>
        <end position="77"/>
    </location>
</feature>
<evidence type="ECO:0000256" key="1">
    <source>
        <dbReference type="ARBA" id="ARBA00004141"/>
    </source>
</evidence>
<protein>
    <recommendedName>
        <fullName evidence="7">MFS general substrate transporter</fullName>
    </recommendedName>
</protein>
<name>A0A0C9XMH2_9AGAR</name>
<dbReference type="SUPFAM" id="SSF103473">
    <property type="entry name" value="MFS general substrate transporter"/>
    <property type="match status" value="1"/>
</dbReference>
<feature type="transmembrane region" description="Helical" evidence="4">
    <location>
        <begin position="357"/>
        <end position="375"/>
    </location>
</feature>
<dbReference type="PANTHER" id="PTHR11360:SF284">
    <property type="entry name" value="EG:103B4.3 PROTEIN-RELATED"/>
    <property type="match status" value="1"/>
</dbReference>
<dbReference type="Pfam" id="PF07690">
    <property type="entry name" value="MFS_1"/>
    <property type="match status" value="1"/>
</dbReference>
<dbReference type="OrthoDB" id="6499973at2759"/>
<organism evidence="5 6">
    <name type="scientific">Laccaria amethystina LaAM-08-1</name>
    <dbReference type="NCBI Taxonomy" id="1095629"/>
    <lineage>
        <taxon>Eukaryota</taxon>
        <taxon>Fungi</taxon>
        <taxon>Dikarya</taxon>
        <taxon>Basidiomycota</taxon>
        <taxon>Agaricomycotina</taxon>
        <taxon>Agaricomycetes</taxon>
        <taxon>Agaricomycetidae</taxon>
        <taxon>Agaricales</taxon>
        <taxon>Agaricineae</taxon>
        <taxon>Hydnangiaceae</taxon>
        <taxon>Laccaria</taxon>
    </lineage>
</organism>
<reference evidence="5 6" key="1">
    <citation type="submission" date="2014-04" db="EMBL/GenBank/DDBJ databases">
        <authorList>
            <consortium name="DOE Joint Genome Institute"/>
            <person name="Kuo A."/>
            <person name="Kohler A."/>
            <person name="Nagy L.G."/>
            <person name="Floudas D."/>
            <person name="Copeland A."/>
            <person name="Barry K.W."/>
            <person name="Cichocki N."/>
            <person name="Veneault-Fourrey C."/>
            <person name="LaButti K."/>
            <person name="Lindquist E.A."/>
            <person name="Lipzen A."/>
            <person name="Lundell T."/>
            <person name="Morin E."/>
            <person name="Murat C."/>
            <person name="Sun H."/>
            <person name="Tunlid A."/>
            <person name="Henrissat B."/>
            <person name="Grigoriev I.V."/>
            <person name="Hibbett D.S."/>
            <person name="Martin F."/>
            <person name="Nordberg H.P."/>
            <person name="Cantor M.N."/>
            <person name="Hua S.X."/>
        </authorList>
    </citation>
    <scope>NUCLEOTIDE SEQUENCE [LARGE SCALE GENOMIC DNA]</scope>
    <source>
        <strain evidence="5 6">LaAM-08-1</strain>
    </source>
</reference>
<dbReference type="GO" id="GO:0016020">
    <property type="term" value="C:membrane"/>
    <property type="evidence" value="ECO:0007669"/>
    <property type="project" value="UniProtKB-SubCell"/>
</dbReference>
<dbReference type="EMBL" id="KN838554">
    <property type="protein sequence ID" value="KIK06301.1"/>
    <property type="molecule type" value="Genomic_DNA"/>
</dbReference>
<reference evidence="6" key="2">
    <citation type="submission" date="2015-01" db="EMBL/GenBank/DDBJ databases">
        <title>Evolutionary Origins and Diversification of the Mycorrhizal Mutualists.</title>
        <authorList>
            <consortium name="DOE Joint Genome Institute"/>
            <consortium name="Mycorrhizal Genomics Consortium"/>
            <person name="Kohler A."/>
            <person name="Kuo A."/>
            <person name="Nagy L.G."/>
            <person name="Floudas D."/>
            <person name="Copeland A."/>
            <person name="Barry K.W."/>
            <person name="Cichocki N."/>
            <person name="Veneault-Fourrey C."/>
            <person name="LaButti K."/>
            <person name="Lindquist E.A."/>
            <person name="Lipzen A."/>
            <person name="Lundell T."/>
            <person name="Morin E."/>
            <person name="Murat C."/>
            <person name="Riley R."/>
            <person name="Ohm R."/>
            <person name="Sun H."/>
            <person name="Tunlid A."/>
            <person name="Henrissat B."/>
            <person name="Grigoriev I.V."/>
            <person name="Hibbett D.S."/>
            <person name="Martin F."/>
        </authorList>
    </citation>
    <scope>NUCLEOTIDE SEQUENCE [LARGE SCALE GENOMIC DNA]</scope>
    <source>
        <strain evidence="6">LaAM-08-1</strain>
    </source>
</reference>
<keyword evidence="6" id="KW-1185">Reference proteome</keyword>
<feature type="transmembrane region" description="Helical" evidence="4">
    <location>
        <begin position="123"/>
        <end position="144"/>
    </location>
</feature>
<gene>
    <name evidence="5" type="ORF">K443DRAFT_89799</name>
</gene>
<dbReference type="Proteomes" id="UP000054477">
    <property type="component" value="Unassembled WGS sequence"/>
</dbReference>
<keyword evidence="4" id="KW-0472">Membrane</keyword>
<keyword evidence="4" id="KW-1133">Transmembrane helix</keyword>